<keyword evidence="4" id="KW-0805">Transcription regulation</keyword>
<dbReference type="FunFam" id="1.20.1160.11:FF:000001">
    <property type="entry name" value="Paired amphipathic helix protein Sin3"/>
    <property type="match status" value="1"/>
</dbReference>
<feature type="compositionally biased region" description="Low complexity" evidence="8">
    <location>
        <begin position="906"/>
        <end position="918"/>
    </location>
</feature>
<dbReference type="Pfam" id="PF16879">
    <property type="entry name" value="Sin3a_C"/>
    <property type="match status" value="1"/>
</dbReference>
<feature type="region of interest" description="Disordered" evidence="8">
    <location>
        <begin position="844"/>
        <end position="923"/>
    </location>
</feature>
<evidence type="ECO:0000256" key="7">
    <source>
        <dbReference type="PROSITE-ProRule" id="PRU00810"/>
    </source>
</evidence>
<feature type="compositionally biased region" description="Basic and acidic residues" evidence="8">
    <location>
        <begin position="854"/>
        <end position="866"/>
    </location>
</feature>
<proteinExistence type="predicted"/>
<evidence type="ECO:0000313" key="10">
    <source>
        <dbReference type="EMBL" id="KZT66663.1"/>
    </source>
</evidence>
<accession>A0A165N8N4</accession>
<dbReference type="SUPFAM" id="SSF47762">
    <property type="entry name" value="PAH2 domain"/>
    <property type="match status" value="3"/>
</dbReference>
<dbReference type="Pfam" id="PF02671">
    <property type="entry name" value="PAH"/>
    <property type="match status" value="2"/>
</dbReference>
<feature type="region of interest" description="Disordered" evidence="8">
    <location>
        <begin position="1"/>
        <end position="45"/>
    </location>
</feature>
<evidence type="ECO:0000313" key="11">
    <source>
        <dbReference type="Proteomes" id="UP000076727"/>
    </source>
</evidence>
<feature type="compositionally biased region" description="Basic and acidic residues" evidence="8">
    <location>
        <begin position="1224"/>
        <end position="1236"/>
    </location>
</feature>
<dbReference type="InterPro" id="IPR036600">
    <property type="entry name" value="PAH_sf"/>
</dbReference>
<organism evidence="10 11">
    <name type="scientific">Daedalea quercina L-15889</name>
    <dbReference type="NCBI Taxonomy" id="1314783"/>
    <lineage>
        <taxon>Eukaryota</taxon>
        <taxon>Fungi</taxon>
        <taxon>Dikarya</taxon>
        <taxon>Basidiomycota</taxon>
        <taxon>Agaricomycotina</taxon>
        <taxon>Agaricomycetes</taxon>
        <taxon>Polyporales</taxon>
        <taxon>Fomitopsis</taxon>
    </lineage>
</organism>
<dbReference type="PROSITE" id="PS51477">
    <property type="entry name" value="PAH"/>
    <property type="match status" value="2"/>
</dbReference>
<feature type="region of interest" description="Disordered" evidence="8">
    <location>
        <begin position="1221"/>
        <end position="1280"/>
    </location>
</feature>
<feature type="compositionally biased region" description="Polar residues" evidence="8">
    <location>
        <begin position="7"/>
        <end position="20"/>
    </location>
</feature>
<dbReference type="PANTHER" id="PTHR12346:SF0">
    <property type="entry name" value="SIN3A, ISOFORM G"/>
    <property type="match status" value="1"/>
</dbReference>
<gene>
    <name evidence="10" type="ORF">DAEQUDRAFT_730074</name>
</gene>
<keyword evidence="6 7" id="KW-0539">Nucleus</keyword>
<dbReference type="InterPro" id="IPR003822">
    <property type="entry name" value="PAH"/>
</dbReference>
<evidence type="ECO:0000256" key="3">
    <source>
        <dbReference type="ARBA" id="ARBA00022737"/>
    </source>
</evidence>
<dbReference type="EMBL" id="KV429086">
    <property type="protein sequence ID" value="KZT66663.1"/>
    <property type="molecule type" value="Genomic_DNA"/>
</dbReference>
<feature type="domain" description="Histone deacetylase interacting" evidence="9">
    <location>
        <begin position="523"/>
        <end position="622"/>
    </location>
</feature>
<protein>
    <recommendedName>
        <fullName evidence="9">Histone deacetylase interacting domain-containing protein</fullName>
    </recommendedName>
</protein>
<sequence>MADNGQPGENSAPESRSEPTSLVPDKAETQSQQHAEPTDLPAPQAQVDLSFPEENAAAAPQSMIAERPLNVTDALTYLDSVKLKFQDNPEVYNRFLDIMKDFKSQIIDTPGVIERVSNLFHGHPTLIQGFNTFLPAGYRIDCTTDAQNPNSITVTTPAGITTQTTHGTFAFGGSSTRPDVPPEIERVPVPSPVPDVNLEPALAYIQRVKTRYANEPEKYRRFLEILNPKTGGGVSELRELEHWAVAFLSAGYAQGEVVQRLGKLFSDAPSLMKDFIEFLPDRHMKEVELAKLAELQESRKASTPAGESKSRKKGEGSASGAGSSASAPQKRKRKVVEREKEDKKEKEKEKESTAKTVTSKSKRSRPSHAQGSEAPSPAISQRVAAGPSSPRRQPPAHASQSHGHHSQSGPAMQAAPPMAVAPPVPQPLSPADETQFFDQVKRALDSREAYNEFLKLVNLFTQDIIDSARLVRDVRNFLGDGELTNRFMEILGWDEMRDGIAVADDVWTRPMVALERPSRNQLNIRYGSYRKLPQNEVNVTCSGRDEMCKSVLNDEWISQPTFASEDTGFSTHRKNIYEEALLRSEEERHEYDFYIEAISRTIVMLEPLHNKIAQLSPEERNSFKLKPNLGGAGKSVHLRVLKKIYGREAGIEVYQAMQDVPAFSIPVVLSRLKVKHEEWRRAQREWNKIWREVDARNYHKSLDYQGITFKMTDKKAITTKAFVSQIEAARDEQMAKRAALIDPLFARTRPRHQLEFVVEDIPVLQDALKLTLSFLDRTGGQINAADRKKIETFLRAFVPIFFVLDPAQFNTAFVAHHVSGESDMDVDSTTDDLDPLAIARMGKRKANGVGSGGDLRKKLLKSEQAKSSRRTRAHGTGSPSVSRFASPAASDAMQVDSEDRPPEPTPSSTTAAGPSSPANEKPSRRRYSFFTNTTFYVFFRLLELLYSRLLYYRDLATRIAEDPKAVSRPKHVVTDLGNLRERATNARHFYTLMLESCEKLFDNELEQVVFEDQLRWMFGPQNAYKMFTVDRVVGAIVKQVQNVLSDAKSQELFEFLRRDRELASPTTQDQINARRNTERVVGPDENIFRIDWLPESKTVTVQLFGKDDSRFVDSEALTGRWQAYVQSFVSDERTQGVPARAGSKRPFLRKSRLPTASTNEMPDVVARGSLEIKVCVRTYRLFFVSHTEDYLWRIVGPEELSGAREKARTQSGKRRQWLQQFVGQREEPELKQRKEQGNPAVTPPASDSKNPAEESQPALQSDNEPPSATRDEASRPPGSS</sequence>
<reference evidence="10 11" key="1">
    <citation type="journal article" date="2016" name="Mol. Biol. Evol.">
        <title>Comparative Genomics of Early-Diverging Mushroom-Forming Fungi Provides Insights into the Origins of Lignocellulose Decay Capabilities.</title>
        <authorList>
            <person name="Nagy L.G."/>
            <person name="Riley R."/>
            <person name="Tritt A."/>
            <person name="Adam C."/>
            <person name="Daum C."/>
            <person name="Floudas D."/>
            <person name="Sun H."/>
            <person name="Yadav J.S."/>
            <person name="Pangilinan J."/>
            <person name="Larsson K.H."/>
            <person name="Matsuura K."/>
            <person name="Barry K."/>
            <person name="Labutti K."/>
            <person name="Kuo R."/>
            <person name="Ohm R.A."/>
            <person name="Bhattacharya S.S."/>
            <person name="Shirouzu T."/>
            <person name="Yoshinaga Y."/>
            <person name="Martin F.M."/>
            <person name="Grigoriev I.V."/>
            <person name="Hibbett D.S."/>
        </authorList>
    </citation>
    <scope>NUCLEOTIDE SEQUENCE [LARGE SCALE GENOMIC DNA]</scope>
    <source>
        <strain evidence="10 11">L-15889</strain>
    </source>
</reference>
<evidence type="ECO:0000259" key="9">
    <source>
        <dbReference type="SMART" id="SM00761"/>
    </source>
</evidence>
<dbReference type="Proteomes" id="UP000076727">
    <property type="component" value="Unassembled WGS sequence"/>
</dbReference>
<evidence type="ECO:0000256" key="6">
    <source>
        <dbReference type="ARBA" id="ARBA00023242"/>
    </source>
</evidence>
<feature type="compositionally biased region" description="Low complexity" evidence="8">
    <location>
        <begin position="395"/>
        <end position="418"/>
    </location>
</feature>
<dbReference type="OrthoDB" id="10265969at2759"/>
<dbReference type="GO" id="GO:0070822">
    <property type="term" value="C:Sin3-type complex"/>
    <property type="evidence" value="ECO:0007669"/>
    <property type="project" value="TreeGrafter"/>
</dbReference>
<name>A0A165N8N4_9APHY</name>
<keyword evidence="2" id="KW-0678">Repressor</keyword>
<dbReference type="PANTHER" id="PTHR12346">
    <property type="entry name" value="SIN3B-RELATED"/>
    <property type="match status" value="1"/>
</dbReference>
<dbReference type="InterPro" id="IPR031693">
    <property type="entry name" value="Sin3_C"/>
</dbReference>
<dbReference type="Pfam" id="PF08295">
    <property type="entry name" value="Sin3_corepress"/>
    <property type="match status" value="1"/>
</dbReference>
<dbReference type="SMART" id="SM00761">
    <property type="entry name" value="HDAC_interact"/>
    <property type="match status" value="1"/>
</dbReference>
<evidence type="ECO:0000256" key="8">
    <source>
        <dbReference type="SAM" id="MobiDB-lite"/>
    </source>
</evidence>
<keyword evidence="5" id="KW-0804">Transcription</keyword>
<evidence type="ECO:0000256" key="2">
    <source>
        <dbReference type="ARBA" id="ARBA00022491"/>
    </source>
</evidence>
<feature type="compositionally biased region" description="Pro residues" evidence="8">
    <location>
        <begin position="419"/>
        <end position="428"/>
    </location>
</feature>
<dbReference type="InterPro" id="IPR013194">
    <property type="entry name" value="HDAC_interact_dom"/>
</dbReference>
<dbReference type="GO" id="GO:0000122">
    <property type="term" value="P:negative regulation of transcription by RNA polymerase II"/>
    <property type="evidence" value="ECO:0007669"/>
    <property type="project" value="TreeGrafter"/>
</dbReference>
<dbReference type="GO" id="GO:0003714">
    <property type="term" value="F:transcription corepressor activity"/>
    <property type="evidence" value="ECO:0007669"/>
    <property type="project" value="InterPro"/>
</dbReference>
<dbReference type="FunFam" id="1.20.1160.11:FF:000002">
    <property type="entry name" value="Paired amphipathic helix protein SIN3"/>
    <property type="match status" value="1"/>
</dbReference>
<feature type="region of interest" description="Disordered" evidence="8">
    <location>
        <begin position="298"/>
        <end position="431"/>
    </location>
</feature>
<dbReference type="Gene3D" id="1.20.1160.11">
    <property type="entry name" value="Paired amphipathic helix"/>
    <property type="match status" value="3"/>
</dbReference>
<feature type="compositionally biased region" description="Polar residues" evidence="8">
    <location>
        <begin position="1257"/>
        <end position="1266"/>
    </location>
</feature>
<feature type="compositionally biased region" description="Low complexity" evidence="8">
    <location>
        <begin position="316"/>
        <end position="327"/>
    </location>
</feature>
<evidence type="ECO:0000256" key="4">
    <source>
        <dbReference type="ARBA" id="ARBA00023015"/>
    </source>
</evidence>
<dbReference type="AlphaFoldDB" id="A0A165N8N4"/>
<keyword evidence="11" id="KW-1185">Reference proteome</keyword>
<dbReference type="STRING" id="1314783.A0A165N8N4"/>
<keyword evidence="3" id="KW-0677">Repeat</keyword>
<evidence type="ECO:0000256" key="1">
    <source>
        <dbReference type="ARBA" id="ARBA00004123"/>
    </source>
</evidence>
<feature type="compositionally biased region" description="Basic and acidic residues" evidence="8">
    <location>
        <begin position="336"/>
        <end position="353"/>
    </location>
</feature>
<dbReference type="InterPro" id="IPR039774">
    <property type="entry name" value="Sin3-like"/>
</dbReference>
<comment type="subcellular location">
    <subcellularLocation>
        <location evidence="1 7">Nucleus</location>
    </subcellularLocation>
</comment>
<evidence type="ECO:0000256" key="5">
    <source>
        <dbReference type="ARBA" id="ARBA00023163"/>
    </source>
</evidence>